<sequence>MTLPSNVWRGLNSTKRSSGIGISIHLSDPRPYYTSGDQIQGSVTVNVDRPISYSSLNLTFEGSTKVILGPTDTVLQYSAASRTFLKLHQPTVQGNGVLQPGNVYTYPYTYVIPTHLLPNSCTHPTSDPSLPEKQHIQLPPTLHLTNTSRSSCEILYLVRFTIVQQHMAGLPSESLASQTRELRIIPTTTISLRTFPSLQSATQTLPETLDRPPPRYREPKSMIITTISTPLEICLPLPPLNSDATSQTPSYSPIATIPLLARINHHTAQQPPVIHKIRPMLRTQTDYTTNPRTTTVPPLTGPAAQLRPNLGSHVQITMLQLLSGTERIRWTRLSTSNTEAGRGCYYTATVAVSFVLPRRKAAQPRTPVLDFPEVSFQSCDVLRGHVLELHVSYGSIAWPRRTVLEVPVRVVCERGFGNPPETCVGEDWPIGLCEGDEGGLLPSYEDVVRGGMGG</sequence>
<keyword evidence="6" id="KW-1185">Reference proteome</keyword>
<evidence type="ECO:0000256" key="2">
    <source>
        <dbReference type="ARBA" id="ARBA00022786"/>
    </source>
</evidence>
<dbReference type="GO" id="GO:0015031">
    <property type="term" value="P:protein transport"/>
    <property type="evidence" value="ECO:0007669"/>
    <property type="project" value="TreeGrafter"/>
</dbReference>
<organism evidence="5 6">
    <name type="scientific">Aspergillus homomorphus (strain CBS 101889)</name>
    <dbReference type="NCBI Taxonomy" id="1450537"/>
    <lineage>
        <taxon>Eukaryota</taxon>
        <taxon>Fungi</taxon>
        <taxon>Dikarya</taxon>
        <taxon>Ascomycota</taxon>
        <taxon>Pezizomycotina</taxon>
        <taxon>Eurotiomycetes</taxon>
        <taxon>Eurotiomycetidae</taxon>
        <taxon>Eurotiales</taxon>
        <taxon>Aspergillaceae</taxon>
        <taxon>Aspergillus</taxon>
        <taxon>Aspergillus subgen. Circumdati</taxon>
    </lineage>
</organism>
<dbReference type="EMBL" id="KZ824302">
    <property type="protein sequence ID" value="RAL09601.1"/>
    <property type="molecule type" value="Genomic_DNA"/>
</dbReference>
<dbReference type="PANTHER" id="PTHR11188:SF17">
    <property type="entry name" value="FI21816P1"/>
    <property type="match status" value="1"/>
</dbReference>
<proteinExistence type="inferred from homology"/>
<evidence type="ECO:0000256" key="1">
    <source>
        <dbReference type="ARBA" id="ARBA00005298"/>
    </source>
</evidence>
<dbReference type="InterPro" id="IPR050357">
    <property type="entry name" value="Arrestin_domain-protein"/>
</dbReference>
<dbReference type="AlphaFoldDB" id="A0A395HNU5"/>
<dbReference type="Gene3D" id="2.60.40.640">
    <property type="match status" value="1"/>
</dbReference>
<dbReference type="VEuPathDB" id="FungiDB:BO97DRAFT_427239"/>
<comment type="similarity">
    <text evidence="1">Belongs to the arrestin family.</text>
</comment>
<dbReference type="PANTHER" id="PTHR11188">
    <property type="entry name" value="ARRESTIN DOMAIN CONTAINING PROTEIN"/>
    <property type="match status" value="1"/>
</dbReference>
<name>A0A395HNU5_ASPHC</name>
<dbReference type="Proteomes" id="UP000248961">
    <property type="component" value="Unassembled WGS sequence"/>
</dbReference>
<dbReference type="InterPro" id="IPR011021">
    <property type="entry name" value="Arrestin-like_N"/>
</dbReference>
<protein>
    <recommendedName>
        <fullName evidence="4">Arrestin-like N-terminal domain-containing protein</fullName>
    </recommendedName>
</protein>
<accession>A0A395HNU5</accession>
<feature type="domain" description="Arrestin-like N-terminal" evidence="4">
    <location>
        <begin position="23"/>
        <end position="166"/>
    </location>
</feature>
<dbReference type="InterPro" id="IPR014752">
    <property type="entry name" value="Arrestin-like_C"/>
</dbReference>
<gene>
    <name evidence="5" type="ORF">BO97DRAFT_427239</name>
</gene>
<keyword evidence="2" id="KW-0833">Ubl conjugation pathway</keyword>
<reference evidence="5 6" key="1">
    <citation type="submission" date="2018-02" db="EMBL/GenBank/DDBJ databases">
        <title>The genomes of Aspergillus section Nigri reveals drivers in fungal speciation.</title>
        <authorList>
            <consortium name="DOE Joint Genome Institute"/>
            <person name="Vesth T.C."/>
            <person name="Nybo J."/>
            <person name="Theobald S."/>
            <person name="Brandl J."/>
            <person name="Frisvad J.C."/>
            <person name="Nielsen K.F."/>
            <person name="Lyhne E.K."/>
            <person name="Kogle M.E."/>
            <person name="Kuo A."/>
            <person name="Riley R."/>
            <person name="Clum A."/>
            <person name="Nolan M."/>
            <person name="Lipzen A."/>
            <person name="Salamov A."/>
            <person name="Henrissat B."/>
            <person name="Wiebenga A."/>
            <person name="De vries R.P."/>
            <person name="Grigoriev I.V."/>
            <person name="Mortensen U.H."/>
            <person name="Andersen M.R."/>
            <person name="Baker S.E."/>
        </authorList>
    </citation>
    <scope>NUCLEOTIDE SEQUENCE [LARGE SCALE GENOMIC DNA]</scope>
    <source>
        <strain evidence="5 6">CBS 101889</strain>
    </source>
</reference>
<dbReference type="RefSeq" id="XP_025548755.1">
    <property type="nucleotide sequence ID" value="XM_025697191.1"/>
</dbReference>
<evidence type="ECO:0000256" key="3">
    <source>
        <dbReference type="ARBA" id="ARBA00038766"/>
    </source>
</evidence>
<evidence type="ECO:0000259" key="4">
    <source>
        <dbReference type="Pfam" id="PF00339"/>
    </source>
</evidence>
<comment type="subunit">
    <text evidence="3">Interacts with hulA.</text>
</comment>
<dbReference type="STRING" id="1450537.A0A395HNU5"/>
<dbReference type="Pfam" id="PF00339">
    <property type="entry name" value="Arrestin_N"/>
    <property type="match status" value="1"/>
</dbReference>
<dbReference type="GO" id="GO:0005737">
    <property type="term" value="C:cytoplasm"/>
    <property type="evidence" value="ECO:0007669"/>
    <property type="project" value="TreeGrafter"/>
</dbReference>
<dbReference type="OrthoDB" id="2283785at2759"/>
<evidence type="ECO:0000313" key="5">
    <source>
        <dbReference type="EMBL" id="RAL09601.1"/>
    </source>
</evidence>
<dbReference type="GeneID" id="37201480"/>
<evidence type="ECO:0000313" key="6">
    <source>
        <dbReference type="Proteomes" id="UP000248961"/>
    </source>
</evidence>